<dbReference type="EMBL" id="QNRX01000001">
    <property type="protein sequence ID" value="RBP70147.1"/>
    <property type="molecule type" value="Genomic_DNA"/>
</dbReference>
<protein>
    <submittedName>
        <fullName evidence="1">Uncharacterized protein</fullName>
    </submittedName>
</protein>
<organism evidence="1 2">
    <name type="scientific">Alkalibaculum bacchi</name>
    <dbReference type="NCBI Taxonomy" id="645887"/>
    <lineage>
        <taxon>Bacteria</taxon>
        <taxon>Bacillati</taxon>
        <taxon>Bacillota</taxon>
        <taxon>Clostridia</taxon>
        <taxon>Eubacteriales</taxon>
        <taxon>Eubacteriaceae</taxon>
        <taxon>Alkalibaculum</taxon>
    </lineage>
</organism>
<keyword evidence="2" id="KW-1185">Reference proteome</keyword>
<gene>
    <name evidence="1" type="ORF">DES36_101202</name>
</gene>
<proteinExistence type="predicted"/>
<dbReference type="RefSeq" id="WP_113919356.1">
    <property type="nucleotide sequence ID" value="NZ_QNRX01000001.1"/>
</dbReference>
<comment type="caution">
    <text evidence="1">The sequence shown here is derived from an EMBL/GenBank/DDBJ whole genome shotgun (WGS) entry which is preliminary data.</text>
</comment>
<dbReference type="AlphaFoldDB" id="A0A366IG72"/>
<accession>A0A366IG72</accession>
<dbReference type="Proteomes" id="UP000253490">
    <property type="component" value="Unassembled WGS sequence"/>
</dbReference>
<name>A0A366IG72_9FIRM</name>
<reference evidence="1 2" key="1">
    <citation type="submission" date="2018-06" db="EMBL/GenBank/DDBJ databases">
        <title>Genomic Encyclopedia of Type Strains, Phase IV (KMG-IV): sequencing the most valuable type-strain genomes for metagenomic binning, comparative biology and taxonomic classification.</title>
        <authorList>
            <person name="Goeker M."/>
        </authorList>
    </citation>
    <scope>NUCLEOTIDE SEQUENCE [LARGE SCALE GENOMIC DNA]</scope>
    <source>
        <strain evidence="1 2">DSM 22112</strain>
    </source>
</reference>
<evidence type="ECO:0000313" key="1">
    <source>
        <dbReference type="EMBL" id="RBP70147.1"/>
    </source>
</evidence>
<evidence type="ECO:0000313" key="2">
    <source>
        <dbReference type="Proteomes" id="UP000253490"/>
    </source>
</evidence>
<sequence length="205" mass="23016">MEENTNYSTNNNEINYSPEFVNIEGLQGVNSSQGMENFMQDMNNFGPMYGMDETSINSDVWSVDDGMDNMYNMPPMQGGMDSMYNMPPMQGGMDSMYNMPPMQGGMDSMYNMPPMQGGMDNMYNMPPMQGMNGYNIMPMGGTCTEVIRCVASMCYMASVFFMQMLQNSNGYDMGMYQNPMYQSPMGGCGCSNCTQDDNYGYPPIY</sequence>